<evidence type="ECO:0000313" key="3">
    <source>
        <dbReference type="Proteomes" id="UP000501076"/>
    </source>
</evidence>
<organism evidence="2 3">
    <name type="scientific">Priestia megaterium</name>
    <name type="common">Bacillus megaterium</name>
    <dbReference type="NCBI Taxonomy" id="1404"/>
    <lineage>
        <taxon>Bacteria</taxon>
        <taxon>Bacillati</taxon>
        <taxon>Bacillota</taxon>
        <taxon>Bacilli</taxon>
        <taxon>Bacillales</taxon>
        <taxon>Bacillaceae</taxon>
        <taxon>Priestia</taxon>
    </lineage>
</organism>
<evidence type="ECO:0000256" key="1">
    <source>
        <dbReference type="SAM" id="Phobius"/>
    </source>
</evidence>
<keyword evidence="2" id="KW-0614">Plasmid</keyword>
<dbReference type="EMBL" id="CP045276">
    <property type="protein sequence ID" value="QJX81338.1"/>
    <property type="molecule type" value="Genomic_DNA"/>
</dbReference>
<evidence type="ECO:0000313" key="2">
    <source>
        <dbReference type="EMBL" id="QJX81338.1"/>
    </source>
</evidence>
<feature type="transmembrane region" description="Helical" evidence="1">
    <location>
        <begin position="126"/>
        <end position="145"/>
    </location>
</feature>
<reference evidence="2 3" key="1">
    <citation type="submission" date="2019-10" db="EMBL/GenBank/DDBJ databases">
        <title>Complete genome sequences for adaption low water activity.</title>
        <authorList>
            <person name="Zhao L."/>
            <person name="Zhong J."/>
        </authorList>
    </citation>
    <scope>NUCLEOTIDE SEQUENCE [LARGE SCALE GENOMIC DNA]</scope>
    <source>
        <strain evidence="2 3">FDU301</strain>
        <plasmid evidence="3">pfdu301d</plasmid>
    </source>
</reference>
<dbReference type="RefSeq" id="WP_171779310.1">
    <property type="nucleotide sequence ID" value="NZ_CP045276.1"/>
</dbReference>
<sequence>MNRKKLPSYIMLFLPWLTIPFVGKKSFIRFASTASLANLFIILLSIIARRKRWWKNKNPMFPNGPDFSYILGPHFVTTLWVFKLTYGSFPKYLITNIVLDWINTFFLARIWERYGFFKFKKVSSNIYWGINIILAIILYGYHYTLEKVINNKKFT</sequence>
<name>A0A6M6EAD8_PRIMG</name>
<feature type="transmembrane region" description="Helical" evidence="1">
    <location>
        <begin position="30"/>
        <end position="47"/>
    </location>
</feature>
<proteinExistence type="predicted"/>
<keyword evidence="1" id="KW-0472">Membrane</keyword>
<keyword evidence="1" id="KW-0812">Transmembrane</keyword>
<gene>
    <name evidence="2" type="ORF">FDZ14_35100</name>
</gene>
<feature type="transmembrane region" description="Helical" evidence="1">
    <location>
        <begin position="93"/>
        <end position="111"/>
    </location>
</feature>
<dbReference type="Proteomes" id="UP000501076">
    <property type="component" value="Plasmid pFDU301D"/>
</dbReference>
<accession>A0A6M6EAD8</accession>
<feature type="transmembrane region" description="Helical" evidence="1">
    <location>
        <begin position="6"/>
        <end position="23"/>
    </location>
</feature>
<dbReference type="AlphaFoldDB" id="A0A6M6EAD8"/>
<protein>
    <submittedName>
        <fullName evidence="2">Uncharacterized protein</fullName>
    </submittedName>
</protein>
<keyword evidence="1" id="KW-1133">Transmembrane helix</keyword>
<geneLocation type="plasmid" evidence="3">
    <name>pfdu301d</name>
</geneLocation>